<sequence length="206" mass="22356">MRTVYCIAILMLNVIMIRADRSQLDCQENEVFIQCGRCEGTCKTPVVEKCDPNCRLPRCECQVSEGFVRAHDGACIKADECATYVGIEIYGDGNYKMLREPKPSDAPAPPAPPAASGSSEFGAAPPAYGPEISGDVDSTQNNEYDENTVNSFADVGADYGGVHQDDPNGAQPPAYPPARDEPYLSAYIYGPPQYQHRRLISAVKAL</sequence>
<dbReference type="CDD" id="cd19941">
    <property type="entry name" value="TIL"/>
    <property type="match status" value="1"/>
</dbReference>
<feature type="signal peptide" evidence="4">
    <location>
        <begin position="1"/>
        <end position="19"/>
    </location>
</feature>
<dbReference type="InterPro" id="IPR036084">
    <property type="entry name" value="Ser_inhib-like_sf"/>
</dbReference>
<keyword evidence="2" id="KW-1015">Disulfide bond</keyword>
<proteinExistence type="predicted"/>
<protein>
    <submittedName>
        <fullName evidence="6">TIL domain-containing protein</fullName>
    </submittedName>
</protein>
<evidence type="ECO:0000256" key="1">
    <source>
        <dbReference type="ARBA" id="ARBA00022900"/>
    </source>
</evidence>
<evidence type="ECO:0000256" key="3">
    <source>
        <dbReference type="SAM" id="MobiDB-lite"/>
    </source>
</evidence>
<dbReference type="Proteomes" id="UP000492821">
    <property type="component" value="Unassembled WGS sequence"/>
</dbReference>
<dbReference type="Gene3D" id="2.10.25.10">
    <property type="entry name" value="Laminin"/>
    <property type="match status" value="1"/>
</dbReference>
<feature type="region of interest" description="Disordered" evidence="3">
    <location>
        <begin position="98"/>
        <end position="179"/>
    </location>
</feature>
<evidence type="ECO:0000313" key="5">
    <source>
        <dbReference type="Proteomes" id="UP000492821"/>
    </source>
</evidence>
<evidence type="ECO:0000313" key="6">
    <source>
        <dbReference type="WBParaSite" id="Pan_g2574.t1"/>
    </source>
</evidence>
<feature type="compositionally biased region" description="Polar residues" evidence="3">
    <location>
        <begin position="136"/>
        <end position="151"/>
    </location>
</feature>
<reference evidence="6" key="2">
    <citation type="submission" date="2020-10" db="UniProtKB">
        <authorList>
            <consortium name="WormBaseParasite"/>
        </authorList>
    </citation>
    <scope>IDENTIFICATION</scope>
</reference>
<dbReference type="PANTHER" id="PTHR23259:SF81">
    <property type="entry name" value="TIL DOMAIN-CONTAINING PROTEIN"/>
    <property type="match status" value="1"/>
</dbReference>
<dbReference type="PANTHER" id="PTHR23259">
    <property type="entry name" value="RIDDLE"/>
    <property type="match status" value="1"/>
</dbReference>
<keyword evidence="1" id="KW-0646">Protease inhibitor</keyword>
<dbReference type="SUPFAM" id="SSF57567">
    <property type="entry name" value="Serine protease inhibitors"/>
    <property type="match status" value="1"/>
</dbReference>
<keyword evidence="5" id="KW-1185">Reference proteome</keyword>
<dbReference type="WBParaSite" id="Pan_g2574.t1">
    <property type="protein sequence ID" value="Pan_g2574.t1"/>
    <property type="gene ID" value="Pan_g2574"/>
</dbReference>
<dbReference type="AlphaFoldDB" id="A0A7E4ZXY3"/>
<keyword evidence="1" id="KW-0722">Serine protease inhibitor</keyword>
<evidence type="ECO:0000256" key="4">
    <source>
        <dbReference type="SAM" id="SignalP"/>
    </source>
</evidence>
<dbReference type="InterPro" id="IPR051368">
    <property type="entry name" value="SerProtInhib-TIL_Domain"/>
</dbReference>
<feature type="compositionally biased region" description="Low complexity" evidence="3">
    <location>
        <begin position="114"/>
        <end position="126"/>
    </location>
</feature>
<name>A0A7E4ZXY3_PANRE</name>
<feature type="compositionally biased region" description="Pro residues" evidence="3">
    <location>
        <begin position="104"/>
        <end position="113"/>
    </location>
</feature>
<accession>A0A7E4ZXY3</accession>
<reference evidence="5" key="1">
    <citation type="journal article" date="2013" name="Genetics">
        <title>The draft genome and transcriptome of Panagrellus redivivus are shaped by the harsh demands of a free-living lifestyle.</title>
        <authorList>
            <person name="Srinivasan J."/>
            <person name="Dillman A.R."/>
            <person name="Macchietto M.G."/>
            <person name="Heikkinen L."/>
            <person name="Lakso M."/>
            <person name="Fracchia K.M."/>
            <person name="Antoshechkin I."/>
            <person name="Mortazavi A."/>
            <person name="Wong G."/>
            <person name="Sternberg P.W."/>
        </authorList>
    </citation>
    <scope>NUCLEOTIDE SEQUENCE [LARGE SCALE GENOMIC DNA]</scope>
    <source>
        <strain evidence="5">MT8872</strain>
    </source>
</reference>
<dbReference type="GO" id="GO:0004867">
    <property type="term" value="F:serine-type endopeptidase inhibitor activity"/>
    <property type="evidence" value="ECO:0007669"/>
    <property type="project" value="UniProtKB-KW"/>
</dbReference>
<evidence type="ECO:0000256" key="2">
    <source>
        <dbReference type="ARBA" id="ARBA00023157"/>
    </source>
</evidence>
<organism evidence="5 6">
    <name type="scientific">Panagrellus redivivus</name>
    <name type="common">Microworm</name>
    <dbReference type="NCBI Taxonomy" id="6233"/>
    <lineage>
        <taxon>Eukaryota</taxon>
        <taxon>Metazoa</taxon>
        <taxon>Ecdysozoa</taxon>
        <taxon>Nematoda</taxon>
        <taxon>Chromadorea</taxon>
        <taxon>Rhabditida</taxon>
        <taxon>Tylenchina</taxon>
        <taxon>Panagrolaimomorpha</taxon>
        <taxon>Panagrolaimoidea</taxon>
        <taxon>Panagrolaimidae</taxon>
        <taxon>Panagrellus</taxon>
    </lineage>
</organism>
<feature type="chain" id="PRO_5028901774" evidence="4">
    <location>
        <begin position="20"/>
        <end position="206"/>
    </location>
</feature>
<keyword evidence="4" id="KW-0732">Signal</keyword>